<gene>
    <name evidence="2" type="ORF">Sjap_008421</name>
</gene>
<accession>A0AAP0PBB9</accession>
<evidence type="ECO:0000313" key="2">
    <source>
        <dbReference type="EMBL" id="KAK9137827.1"/>
    </source>
</evidence>
<comment type="caution">
    <text evidence="2">The sequence shown here is derived from an EMBL/GenBank/DDBJ whole genome shotgun (WGS) entry which is preliminary data.</text>
</comment>
<dbReference type="EMBL" id="JBBNAE010000003">
    <property type="protein sequence ID" value="KAK9137827.1"/>
    <property type="molecule type" value="Genomic_DNA"/>
</dbReference>
<name>A0AAP0PBB9_9MAGN</name>
<sequence>MKESEERVTNNKTKRGGREGTGRGRPTAREREREREGERGVVGSDGWRT</sequence>
<dbReference type="Proteomes" id="UP001417504">
    <property type="component" value="Unassembled WGS sequence"/>
</dbReference>
<keyword evidence="3" id="KW-1185">Reference proteome</keyword>
<evidence type="ECO:0000256" key="1">
    <source>
        <dbReference type="SAM" id="MobiDB-lite"/>
    </source>
</evidence>
<dbReference type="AlphaFoldDB" id="A0AAP0PBB9"/>
<protein>
    <submittedName>
        <fullName evidence="2">Uncharacterized protein</fullName>
    </submittedName>
</protein>
<feature type="region of interest" description="Disordered" evidence="1">
    <location>
        <begin position="1"/>
        <end position="49"/>
    </location>
</feature>
<organism evidence="2 3">
    <name type="scientific">Stephania japonica</name>
    <dbReference type="NCBI Taxonomy" id="461633"/>
    <lineage>
        <taxon>Eukaryota</taxon>
        <taxon>Viridiplantae</taxon>
        <taxon>Streptophyta</taxon>
        <taxon>Embryophyta</taxon>
        <taxon>Tracheophyta</taxon>
        <taxon>Spermatophyta</taxon>
        <taxon>Magnoliopsida</taxon>
        <taxon>Ranunculales</taxon>
        <taxon>Menispermaceae</taxon>
        <taxon>Menispermoideae</taxon>
        <taxon>Cissampelideae</taxon>
        <taxon>Stephania</taxon>
    </lineage>
</organism>
<reference evidence="2 3" key="1">
    <citation type="submission" date="2024-01" db="EMBL/GenBank/DDBJ databases">
        <title>Genome assemblies of Stephania.</title>
        <authorList>
            <person name="Yang L."/>
        </authorList>
    </citation>
    <scope>NUCLEOTIDE SEQUENCE [LARGE SCALE GENOMIC DNA]</scope>
    <source>
        <strain evidence="2">QJT</strain>
        <tissue evidence="2">Leaf</tissue>
    </source>
</reference>
<evidence type="ECO:0000313" key="3">
    <source>
        <dbReference type="Proteomes" id="UP001417504"/>
    </source>
</evidence>
<feature type="compositionally biased region" description="Basic and acidic residues" evidence="1">
    <location>
        <begin position="16"/>
        <end position="39"/>
    </location>
</feature>
<proteinExistence type="predicted"/>